<evidence type="ECO:0000313" key="7">
    <source>
        <dbReference type="EMBL" id="CAB4958924.1"/>
    </source>
</evidence>
<dbReference type="EMBL" id="CAFBPI010000123">
    <property type="protein sequence ID" value="CAB5025306.1"/>
    <property type="molecule type" value="Genomic_DNA"/>
</dbReference>
<dbReference type="EMBL" id="CAFBNS010000050">
    <property type="protein sequence ID" value="CAB4958924.1"/>
    <property type="molecule type" value="Genomic_DNA"/>
</dbReference>
<evidence type="ECO:0000313" key="4">
    <source>
        <dbReference type="EMBL" id="CAB4614889.1"/>
    </source>
</evidence>
<evidence type="ECO:0000313" key="6">
    <source>
        <dbReference type="EMBL" id="CAB4901526.1"/>
    </source>
</evidence>
<dbReference type="EMBL" id="CAEZUD010000086">
    <property type="protein sequence ID" value="CAB4599143.1"/>
    <property type="molecule type" value="Genomic_DNA"/>
</dbReference>
<protein>
    <submittedName>
        <fullName evidence="8">Unannotated protein</fullName>
    </submittedName>
</protein>
<evidence type="ECO:0000256" key="1">
    <source>
        <dbReference type="SAM" id="Phobius"/>
    </source>
</evidence>
<evidence type="ECO:0000313" key="8">
    <source>
        <dbReference type="EMBL" id="CAB5025306.1"/>
    </source>
</evidence>
<dbReference type="AlphaFoldDB" id="A0A6J7R9B9"/>
<proteinExistence type="predicted"/>
<dbReference type="EMBL" id="CAEZSC010000073">
    <property type="protein sequence ID" value="CAB4540821.1"/>
    <property type="molecule type" value="Genomic_DNA"/>
</dbReference>
<evidence type="ECO:0000313" key="5">
    <source>
        <dbReference type="EMBL" id="CAB4726977.1"/>
    </source>
</evidence>
<evidence type="ECO:0000313" key="3">
    <source>
        <dbReference type="EMBL" id="CAB4599143.1"/>
    </source>
</evidence>
<dbReference type="EMBL" id="CAEZYL010000065">
    <property type="protein sequence ID" value="CAB4726977.1"/>
    <property type="molecule type" value="Genomic_DNA"/>
</dbReference>
<reference evidence="8" key="1">
    <citation type="submission" date="2020-05" db="EMBL/GenBank/DDBJ databases">
        <authorList>
            <person name="Chiriac C."/>
            <person name="Salcher M."/>
            <person name="Ghai R."/>
            <person name="Kavagutti S V."/>
        </authorList>
    </citation>
    <scope>NUCLEOTIDE SEQUENCE</scope>
</reference>
<accession>A0A6J7R9B9</accession>
<keyword evidence="1" id="KW-1133">Transmembrane helix</keyword>
<dbReference type="EMBL" id="CAEZUY010000050">
    <property type="protein sequence ID" value="CAB4614889.1"/>
    <property type="molecule type" value="Genomic_DNA"/>
</dbReference>
<feature type="transmembrane region" description="Helical" evidence="1">
    <location>
        <begin position="27"/>
        <end position="48"/>
    </location>
</feature>
<name>A0A6J7R9B9_9ZZZZ</name>
<sequence length="64" mass="6720">MIKSFLTLALQQEGGAEPGPALSASKAIVYFLGAPVVLFVLITIVVLISSADRKKSSSSLTRID</sequence>
<evidence type="ECO:0000313" key="2">
    <source>
        <dbReference type="EMBL" id="CAB4540821.1"/>
    </source>
</evidence>
<organism evidence="8">
    <name type="scientific">freshwater metagenome</name>
    <dbReference type="NCBI Taxonomy" id="449393"/>
    <lineage>
        <taxon>unclassified sequences</taxon>
        <taxon>metagenomes</taxon>
        <taxon>ecological metagenomes</taxon>
    </lineage>
</organism>
<keyword evidence="1" id="KW-0812">Transmembrane</keyword>
<keyword evidence="1" id="KW-0472">Membrane</keyword>
<gene>
    <name evidence="2" type="ORF">UFOPK1380_01035</name>
    <name evidence="3" type="ORF">UFOPK1778_01150</name>
    <name evidence="4" type="ORF">UFOPK1863_00642</name>
    <name evidence="5" type="ORF">UFOPK2689_00953</name>
    <name evidence="6" type="ORF">UFOPK3555_00922</name>
    <name evidence="7" type="ORF">UFOPK3874_00403</name>
    <name evidence="8" type="ORF">UFOPK4095_01252</name>
</gene>
<dbReference type="EMBL" id="CAFBME010000111">
    <property type="protein sequence ID" value="CAB4901526.1"/>
    <property type="molecule type" value="Genomic_DNA"/>
</dbReference>